<organism evidence="2 3">
    <name type="scientific">Mucilaginibacter pedocola</name>
    <dbReference type="NCBI Taxonomy" id="1792845"/>
    <lineage>
        <taxon>Bacteria</taxon>
        <taxon>Pseudomonadati</taxon>
        <taxon>Bacteroidota</taxon>
        <taxon>Sphingobacteriia</taxon>
        <taxon>Sphingobacteriales</taxon>
        <taxon>Sphingobacteriaceae</taxon>
        <taxon>Mucilaginibacter</taxon>
    </lineage>
</organism>
<feature type="transmembrane region" description="Helical" evidence="1">
    <location>
        <begin position="6"/>
        <end position="24"/>
    </location>
</feature>
<reference evidence="2 3" key="1">
    <citation type="submission" date="2016-07" db="EMBL/GenBank/DDBJ databases">
        <title>Genomic analysis of zinc-resistant bacterium Mucilaginibacter pedocola TBZ30.</title>
        <authorList>
            <person name="Huang J."/>
            <person name="Tang J."/>
        </authorList>
    </citation>
    <scope>NUCLEOTIDE SEQUENCE [LARGE SCALE GENOMIC DNA]</scope>
    <source>
        <strain evidence="2 3">TBZ30</strain>
    </source>
</reference>
<feature type="transmembrane region" description="Helical" evidence="1">
    <location>
        <begin position="68"/>
        <end position="90"/>
    </location>
</feature>
<feature type="transmembrane region" description="Helical" evidence="1">
    <location>
        <begin position="36"/>
        <end position="62"/>
    </location>
</feature>
<proteinExistence type="predicted"/>
<keyword evidence="1" id="KW-1133">Transmembrane helix</keyword>
<dbReference type="Proteomes" id="UP000189739">
    <property type="component" value="Unassembled WGS sequence"/>
</dbReference>
<protein>
    <submittedName>
        <fullName evidence="2">Uncharacterized protein</fullName>
    </submittedName>
</protein>
<comment type="caution">
    <text evidence="2">The sequence shown here is derived from an EMBL/GenBank/DDBJ whole genome shotgun (WGS) entry which is preliminary data.</text>
</comment>
<keyword evidence="3" id="KW-1185">Reference proteome</keyword>
<dbReference type="AlphaFoldDB" id="A0A1S9P697"/>
<gene>
    <name evidence="2" type="ORF">BC343_18740</name>
</gene>
<evidence type="ECO:0000313" key="2">
    <source>
        <dbReference type="EMBL" id="OOQ56483.1"/>
    </source>
</evidence>
<accession>A0A1S9P697</accession>
<feature type="transmembrane region" description="Helical" evidence="1">
    <location>
        <begin position="102"/>
        <end position="124"/>
    </location>
</feature>
<name>A0A1S9P697_9SPHI</name>
<dbReference type="EMBL" id="MBTF01000039">
    <property type="protein sequence ID" value="OOQ56483.1"/>
    <property type="molecule type" value="Genomic_DNA"/>
</dbReference>
<dbReference type="STRING" id="1792845.BC343_18740"/>
<evidence type="ECO:0000256" key="1">
    <source>
        <dbReference type="SAM" id="Phobius"/>
    </source>
</evidence>
<keyword evidence="1" id="KW-0472">Membrane</keyword>
<keyword evidence="1" id="KW-0812">Transmembrane</keyword>
<evidence type="ECO:0000313" key="3">
    <source>
        <dbReference type="Proteomes" id="UP000189739"/>
    </source>
</evidence>
<dbReference type="RefSeq" id="WP_078351441.1">
    <property type="nucleotide sequence ID" value="NZ_MBTF01000039.1"/>
</dbReference>
<sequence>MKIIMWILGIVAPYIVAFGLDTMFSGLERSVSGNFTFIALLAGKDFLIFFAVVLLSCIIIPAPKKYAAAASCILNMVIILGIIIIVYGVFPEGHSKPAPAVIFADAMGSVAGLITGAFAGYKLFQNNGWEPEELDITAKAI</sequence>